<evidence type="ECO:0000256" key="2">
    <source>
        <dbReference type="ARBA" id="ARBA00022525"/>
    </source>
</evidence>
<dbReference type="SUPFAM" id="SSF49265">
    <property type="entry name" value="Fibronectin type III"/>
    <property type="match status" value="1"/>
</dbReference>
<dbReference type="OrthoDB" id="114660at2759"/>
<dbReference type="PROSITE" id="PS50835">
    <property type="entry name" value="IG_LIKE"/>
    <property type="match status" value="4"/>
</dbReference>
<dbReference type="Proteomes" id="UP000299102">
    <property type="component" value="Unassembled WGS sequence"/>
</dbReference>
<keyword evidence="3" id="KW-1015">Disulfide bond</keyword>
<dbReference type="GO" id="GO:0098632">
    <property type="term" value="F:cell-cell adhesion mediator activity"/>
    <property type="evidence" value="ECO:0007669"/>
    <property type="project" value="TreeGrafter"/>
</dbReference>
<keyword evidence="4" id="KW-0325">Glycoprotein</keyword>
<reference evidence="11 12" key="1">
    <citation type="journal article" date="2019" name="Commun. Biol.">
        <title>The bagworm genome reveals a unique fibroin gene that provides high tensile strength.</title>
        <authorList>
            <person name="Kono N."/>
            <person name="Nakamura H."/>
            <person name="Ohtoshi R."/>
            <person name="Tomita M."/>
            <person name="Numata K."/>
            <person name="Arakawa K."/>
        </authorList>
    </citation>
    <scope>NUCLEOTIDE SEQUENCE [LARGE SCALE GENOMIC DNA]</scope>
</reference>
<dbReference type="GO" id="GO:0007411">
    <property type="term" value="P:axon guidance"/>
    <property type="evidence" value="ECO:0007669"/>
    <property type="project" value="TreeGrafter"/>
</dbReference>
<dbReference type="GO" id="GO:0007156">
    <property type="term" value="P:homophilic cell adhesion via plasma membrane adhesion molecules"/>
    <property type="evidence" value="ECO:0007669"/>
    <property type="project" value="TreeGrafter"/>
</dbReference>
<dbReference type="SUPFAM" id="SSF48726">
    <property type="entry name" value="Immunoglobulin"/>
    <property type="match status" value="4"/>
</dbReference>
<keyword evidence="11" id="KW-0675">Receptor</keyword>
<comment type="caution">
    <text evidence="11">The sequence shown here is derived from an EMBL/GenBank/DDBJ whole genome shotgun (WGS) entry which is preliminary data.</text>
</comment>
<name>A0A4C1Z5N4_EUMVA</name>
<dbReference type="SMART" id="SM00409">
    <property type="entry name" value="IG"/>
    <property type="match status" value="4"/>
</dbReference>
<evidence type="ECO:0000256" key="5">
    <source>
        <dbReference type="ARBA" id="ARBA00023319"/>
    </source>
</evidence>
<dbReference type="SMART" id="SM00408">
    <property type="entry name" value="IGc2"/>
    <property type="match status" value="3"/>
</dbReference>
<accession>A0A4C1Z5N4</accession>
<evidence type="ECO:0000313" key="11">
    <source>
        <dbReference type="EMBL" id="GBP82229.1"/>
    </source>
</evidence>
<keyword evidence="2" id="KW-0964">Secreted</keyword>
<evidence type="ECO:0000256" key="6">
    <source>
        <dbReference type="ARBA" id="ARBA00061228"/>
    </source>
</evidence>
<dbReference type="GO" id="GO:0030424">
    <property type="term" value="C:axon"/>
    <property type="evidence" value="ECO:0007669"/>
    <property type="project" value="TreeGrafter"/>
</dbReference>
<feature type="domain" description="Fibronectin type-III" evidence="10">
    <location>
        <begin position="568"/>
        <end position="609"/>
    </location>
</feature>
<dbReference type="InterPro" id="IPR007110">
    <property type="entry name" value="Ig-like_dom"/>
</dbReference>
<feature type="domain" description="Ig-like" evidence="9">
    <location>
        <begin position="262"/>
        <end position="350"/>
    </location>
</feature>
<evidence type="ECO:0000313" key="12">
    <source>
        <dbReference type="Proteomes" id="UP000299102"/>
    </source>
</evidence>
<comment type="subcellular location">
    <subcellularLocation>
        <location evidence="1">Secreted</location>
    </subcellularLocation>
</comment>
<evidence type="ECO:0000259" key="9">
    <source>
        <dbReference type="PROSITE" id="PS50835"/>
    </source>
</evidence>
<dbReference type="Gene3D" id="2.60.40.10">
    <property type="entry name" value="Immunoglobulins"/>
    <property type="match status" value="5"/>
</dbReference>
<sequence>MIILFSGGAGGAADADEDGVRLAAEPADVLAPWGGRVALACRARPPTSSHAPQISWRHRKDAPPAPTDLLPAHDPRRSLLANGSLVIERATSATAGWYQCVVSADGVGAVVSRPALVLLAEAPTPVPGPRTVLGVAGSSLVLPCAVSSHPRLALKIVTAAASERRVYGATRHNFQPPTLPLNVTWMRGDGTAVRGETARVTISASGALELEPAAARDAGRYRCNVSLAAPYLTADTPAHVRFRLGEEIEVAVGTDSGLDSPPRFILTPQPTTVIEGSSVTLECGAVGNPRPEMVWLNNGVAIDLNDLDSRFYPVGAGSLRVQGARALDAGSYTCRAHNRLDSADHSTQLTVLSPPRVSIVGGSVVRARVRGDVTLRCEARGRPAPTVTWLEDGEPLTPNDHDIVLVDGDDLRIQGVLEVDAGMFQCAASSIAGDSVAALRLIVLPPNDGTLLNGSDSRQQFVVSKSKSKSKLHKGSKVRNVTLSESILNSLVSYSGVNTDFPPEYGDGNGADGLGLTATAYTALPPVSALAPTSVLDYDNDLDYVHADTGLDMDSIEKKLSENTSVSAPRSLRVVLTSQRFVTLSWEEPLQGADKITAYLVLYRAEGSQ</sequence>
<dbReference type="Pfam" id="PF13927">
    <property type="entry name" value="Ig_3"/>
    <property type="match status" value="3"/>
</dbReference>
<evidence type="ECO:0000256" key="4">
    <source>
        <dbReference type="ARBA" id="ARBA00023180"/>
    </source>
</evidence>
<dbReference type="InterPro" id="IPR036116">
    <property type="entry name" value="FN3_sf"/>
</dbReference>
<dbReference type="GO" id="GO:0005886">
    <property type="term" value="C:plasma membrane"/>
    <property type="evidence" value="ECO:0007669"/>
    <property type="project" value="TreeGrafter"/>
</dbReference>
<dbReference type="PANTHER" id="PTHR10075">
    <property type="entry name" value="BASIGIN RELATED"/>
    <property type="match status" value="1"/>
</dbReference>
<evidence type="ECO:0000256" key="8">
    <source>
        <dbReference type="SAM" id="MobiDB-lite"/>
    </source>
</evidence>
<dbReference type="GO" id="GO:0005576">
    <property type="term" value="C:extracellular region"/>
    <property type="evidence" value="ECO:0007669"/>
    <property type="project" value="UniProtKB-SubCell"/>
</dbReference>
<protein>
    <recommendedName>
        <fullName evidence="7">Hemolin</fullName>
    </recommendedName>
</protein>
<dbReference type="FunFam" id="2.60.40.10:FF:000032">
    <property type="entry name" value="palladin isoform X1"/>
    <property type="match status" value="2"/>
</dbReference>
<dbReference type="InterPro" id="IPR003598">
    <property type="entry name" value="Ig_sub2"/>
</dbReference>
<dbReference type="InterPro" id="IPR013783">
    <property type="entry name" value="Ig-like_fold"/>
</dbReference>
<dbReference type="GO" id="GO:0070593">
    <property type="term" value="P:dendrite self-avoidance"/>
    <property type="evidence" value="ECO:0007669"/>
    <property type="project" value="TreeGrafter"/>
</dbReference>
<evidence type="ECO:0000256" key="3">
    <source>
        <dbReference type="ARBA" id="ARBA00023157"/>
    </source>
</evidence>
<feature type="region of interest" description="Disordered" evidence="8">
    <location>
        <begin position="44"/>
        <end position="74"/>
    </location>
</feature>
<dbReference type="STRING" id="151549.A0A4C1Z5N4"/>
<organism evidence="11 12">
    <name type="scientific">Eumeta variegata</name>
    <name type="common">Bagworm moth</name>
    <name type="synonym">Eumeta japonica</name>
    <dbReference type="NCBI Taxonomy" id="151549"/>
    <lineage>
        <taxon>Eukaryota</taxon>
        <taxon>Metazoa</taxon>
        <taxon>Ecdysozoa</taxon>
        <taxon>Arthropoda</taxon>
        <taxon>Hexapoda</taxon>
        <taxon>Insecta</taxon>
        <taxon>Pterygota</taxon>
        <taxon>Neoptera</taxon>
        <taxon>Endopterygota</taxon>
        <taxon>Lepidoptera</taxon>
        <taxon>Glossata</taxon>
        <taxon>Ditrysia</taxon>
        <taxon>Tineoidea</taxon>
        <taxon>Psychidae</taxon>
        <taxon>Oiketicinae</taxon>
        <taxon>Eumeta</taxon>
    </lineage>
</organism>
<dbReference type="CDD" id="cd00063">
    <property type="entry name" value="FN3"/>
    <property type="match status" value="1"/>
</dbReference>
<feature type="domain" description="Ig-like" evidence="9">
    <location>
        <begin position="355"/>
        <end position="437"/>
    </location>
</feature>
<feature type="domain" description="Ig-like" evidence="9">
    <location>
        <begin position="114"/>
        <end position="233"/>
    </location>
</feature>
<dbReference type="InterPro" id="IPR003961">
    <property type="entry name" value="FN3_dom"/>
</dbReference>
<feature type="non-terminal residue" evidence="11">
    <location>
        <position position="609"/>
    </location>
</feature>
<dbReference type="EMBL" id="BGZK01001555">
    <property type="protein sequence ID" value="GBP82229.1"/>
    <property type="molecule type" value="Genomic_DNA"/>
</dbReference>
<gene>
    <name evidence="11" type="primary">DCC</name>
    <name evidence="11" type="ORF">EVAR_54974_1</name>
</gene>
<comment type="similarity">
    <text evidence="6">Belongs to the hemolin family.</text>
</comment>
<dbReference type="PROSITE" id="PS50853">
    <property type="entry name" value="FN3"/>
    <property type="match status" value="1"/>
</dbReference>
<proteinExistence type="inferred from homology"/>
<dbReference type="PANTHER" id="PTHR10075:SF100">
    <property type="entry name" value="FASCICLIN-2"/>
    <property type="match status" value="1"/>
</dbReference>
<evidence type="ECO:0000256" key="1">
    <source>
        <dbReference type="ARBA" id="ARBA00004613"/>
    </source>
</evidence>
<evidence type="ECO:0000256" key="7">
    <source>
        <dbReference type="ARBA" id="ARBA00068688"/>
    </source>
</evidence>
<dbReference type="InterPro" id="IPR003599">
    <property type="entry name" value="Ig_sub"/>
</dbReference>
<feature type="domain" description="Ig-like" evidence="9">
    <location>
        <begin position="34"/>
        <end position="112"/>
    </location>
</feature>
<evidence type="ECO:0000259" key="10">
    <source>
        <dbReference type="PROSITE" id="PS50853"/>
    </source>
</evidence>
<keyword evidence="12" id="KW-1185">Reference proteome</keyword>
<dbReference type="InterPro" id="IPR036179">
    <property type="entry name" value="Ig-like_dom_sf"/>
</dbReference>
<keyword evidence="5" id="KW-0393">Immunoglobulin domain</keyword>
<dbReference type="AlphaFoldDB" id="A0A4C1Z5N4"/>